<feature type="domain" description="Terminase large subunit-like endonuclease" evidence="2">
    <location>
        <begin position="200"/>
        <end position="483"/>
    </location>
</feature>
<dbReference type="InterPro" id="IPR005021">
    <property type="entry name" value="Terminase_largesu-like"/>
</dbReference>
<dbReference type="InterPro" id="IPR027417">
    <property type="entry name" value="P-loop_NTPase"/>
</dbReference>
<dbReference type="AlphaFoldDB" id="G6XIW0"/>
<organism evidence="3 4">
    <name type="scientific">Gluconobacter morbifer G707</name>
    <dbReference type="NCBI Taxonomy" id="1088869"/>
    <lineage>
        <taxon>Bacteria</taxon>
        <taxon>Pseudomonadati</taxon>
        <taxon>Pseudomonadota</taxon>
        <taxon>Alphaproteobacteria</taxon>
        <taxon>Acetobacterales</taxon>
        <taxon>Acetobacteraceae</taxon>
        <taxon>Gluconobacter</taxon>
    </lineage>
</organism>
<evidence type="ECO:0000313" key="4">
    <source>
        <dbReference type="Proteomes" id="UP000004949"/>
    </source>
</evidence>
<dbReference type="STRING" id="1088869.GMO_11600"/>
<comment type="caution">
    <text evidence="3">The sequence shown here is derived from an EMBL/GenBank/DDBJ whole genome shotgun (WGS) entry which is preliminary data.</text>
</comment>
<keyword evidence="4" id="KW-1185">Reference proteome</keyword>
<accession>G6XIW0</accession>
<reference evidence="3 4" key="1">
    <citation type="submission" date="2011-10" db="EMBL/GenBank/DDBJ databases">
        <title>Genome sequence of Gluconobacter morbifer G707, isolated from Drosophila gut.</title>
        <authorList>
            <person name="Lee W.-J."/>
            <person name="Kim E.-K."/>
        </authorList>
    </citation>
    <scope>NUCLEOTIDE SEQUENCE [LARGE SCALE GENOMIC DNA]</scope>
    <source>
        <strain evidence="3 4">G707</strain>
    </source>
</reference>
<dbReference type="Gene3D" id="3.40.50.300">
    <property type="entry name" value="P-loop containing nucleotide triphosphate hydrolases"/>
    <property type="match status" value="1"/>
</dbReference>
<evidence type="ECO:0008006" key="5">
    <source>
        <dbReference type="Google" id="ProtNLM"/>
    </source>
</evidence>
<dbReference type="RefSeq" id="WP_008851309.1">
    <property type="nucleotide sequence ID" value="NZ_AGQV01000002.1"/>
</dbReference>
<gene>
    <name evidence="3" type="ORF">GMO_11600</name>
</gene>
<dbReference type="PANTHER" id="PTHR41287:SF1">
    <property type="entry name" value="PROTEIN YMFN"/>
    <property type="match status" value="1"/>
</dbReference>
<dbReference type="eggNOG" id="COG4626">
    <property type="taxonomic scope" value="Bacteria"/>
</dbReference>
<dbReference type="InterPro" id="IPR046461">
    <property type="entry name" value="TerL_ATPase"/>
</dbReference>
<evidence type="ECO:0000259" key="2">
    <source>
        <dbReference type="Pfam" id="PF20441"/>
    </source>
</evidence>
<evidence type="ECO:0000313" key="3">
    <source>
        <dbReference type="EMBL" id="EHH68390.1"/>
    </source>
</evidence>
<dbReference type="GO" id="GO:0004519">
    <property type="term" value="F:endonuclease activity"/>
    <property type="evidence" value="ECO:0007669"/>
    <property type="project" value="InterPro"/>
</dbReference>
<dbReference type="PANTHER" id="PTHR41287">
    <property type="match status" value="1"/>
</dbReference>
<proteinExistence type="predicted"/>
<sequence>MPHTKGKWAQKRELIVLEPWQAFILVNAFGWTRKSDGLRRFRVVMVVVPRKNGKSALSAPVGLYMLAADDEYGAEVYCGATSEKQAWEVFRPASEMARKTPEYRSQYGVRVNASNINVLSTSSRFEPVIGKPGDGSSPSCAIVDEYHEHATSDLWDTMLTGMGARDQPLMWGITTAGSNIAGPCYDQILTGRKVLEQVFEDDTLFYIEWTIDDGDDWTDPASLRKANPNIGVSVNEEFLLTRQKDAIRNPRLQATFKTKHLNVWVNSRSGFFNVQSWNDCRKEGFDAYDYHGRTAVIALDLASKNDIAAMQVLIPLEDGRFATFGKYYLPEAALDVPANEHYRGWANSADPSLIVTDGNMIDFKRIEDDLEEIRQQFTVAEVVFDPAQATMLVTSLMDKGVTVIQFDQNARNYSEPMKQVAAEIDAGKFEHGCEKNDPMTWMMSNVEAREDGKEQVFPRKARPENKIDGPVALIMARSRYLGGESTGSVYEERGLLAF</sequence>
<feature type="domain" description="Terminase large subunit-like ATPase" evidence="1">
    <location>
        <begin position="19"/>
        <end position="187"/>
    </location>
</feature>
<protein>
    <recommendedName>
        <fullName evidence="5">Terminase large subunit</fullName>
    </recommendedName>
</protein>
<dbReference type="Proteomes" id="UP000004949">
    <property type="component" value="Unassembled WGS sequence"/>
</dbReference>
<dbReference type="EMBL" id="AGQV01000002">
    <property type="protein sequence ID" value="EHH68390.1"/>
    <property type="molecule type" value="Genomic_DNA"/>
</dbReference>
<dbReference type="InterPro" id="IPR046462">
    <property type="entry name" value="TerL_nuclease"/>
</dbReference>
<evidence type="ECO:0000259" key="1">
    <source>
        <dbReference type="Pfam" id="PF03354"/>
    </source>
</evidence>
<dbReference type="Pfam" id="PF03354">
    <property type="entry name" value="TerL_ATPase"/>
    <property type="match status" value="1"/>
</dbReference>
<name>G6XIW0_9PROT</name>
<dbReference type="PATRIC" id="fig|1088869.3.peg.1158"/>
<dbReference type="Pfam" id="PF20441">
    <property type="entry name" value="TerL_nuclease"/>
    <property type="match status" value="1"/>
</dbReference>